<organism evidence="2 4">
    <name type="scientific">Rufibacter glacialis</name>
    <dbReference type="NCBI Taxonomy" id="1259555"/>
    <lineage>
        <taxon>Bacteria</taxon>
        <taxon>Pseudomonadati</taxon>
        <taxon>Bacteroidota</taxon>
        <taxon>Cytophagia</taxon>
        <taxon>Cytophagales</taxon>
        <taxon>Hymenobacteraceae</taxon>
        <taxon>Rufibacter</taxon>
    </lineage>
</organism>
<sequence length="244" mass="27630">MTTINEIAPDLYRICVWVPEFNMQFNHFLIKDEEPMLYHTGMRSMFPVLREAVSKVLDPKELRWIGFSHFEVDECGALNEWLQIAPNAQAVCSEVGALVNMGDFALRPARGLTKADLLKTGKYQYRFIPTPHLPHGWDAGVLFEETNKVLLCSDLFHHDGNVQALTTSDILDQVRTTLATYQKSPLHSYMPYHNNTKRLLQELATLQPTTLATMHGSSFHGNCSQALLDLDLVMKEVLGGEELL</sequence>
<dbReference type="PANTHER" id="PTHR43717:SF1">
    <property type="entry name" value="ANAEROBIC NITRIC OXIDE REDUCTASE FLAVORUBREDOXIN"/>
    <property type="match status" value="1"/>
</dbReference>
<comment type="caution">
    <text evidence="2">The sequence shown here is derived from an EMBL/GenBank/DDBJ whole genome shotgun (WGS) entry which is preliminary data.</text>
</comment>
<dbReference type="SUPFAM" id="SSF56281">
    <property type="entry name" value="Metallo-hydrolase/oxidoreductase"/>
    <property type="match status" value="1"/>
</dbReference>
<dbReference type="EMBL" id="JBGOGF010000003">
    <property type="protein sequence ID" value="MFA1770990.1"/>
    <property type="molecule type" value="Genomic_DNA"/>
</dbReference>
<dbReference type="Proteomes" id="UP001570846">
    <property type="component" value="Unassembled WGS sequence"/>
</dbReference>
<gene>
    <name evidence="3" type="ORF">ACD591_06775</name>
    <name evidence="2" type="ORF">FOE74_12830</name>
</gene>
<accession>A0A5M8QE45</accession>
<dbReference type="InterPro" id="IPR045761">
    <property type="entry name" value="ODP_dom"/>
</dbReference>
<evidence type="ECO:0000259" key="1">
    <source>
        <dbReference type="Pfam" id="PF19583"/>
    </source>
</evidence>
<reference evidence="2 4" key="2">
    <citation type="submission" date="2019-09" db="EMBL/GenBank/DDBJ databases">
        <title>A bacterium isolated from glacier soil.</title>
        <authorList>
            <person name="Liu Q."/>
        </authorList>
    </citation>
    <scope>NUCLEOTIDE SEQUENCE [LARGE SCALE GENOMIC DNA]</scope>
    <source>
        <strain evidence="2 4">MDT1-10-3</strain>
    </source>
</reference>
<proteinExistence type="predicted"/>
<evidence type="ECO:0000313" key="2">
    <source>
        <dbReference type="EMBL" id="KAA6433361.1"/>
    </source>
</evidence>
<dbReference type="AlphaFoldDB" id="A0A5M8QE45"/>
<dbReference type="Pfam" id="PF19583">
    <property type="entry name" value="ODP"/>
    <property type="match status" value="1"/>
</dbReference>
<evidence type="ECO:0000313" key="4">
    <source>
        <dbReference type="Proteomes" id="UP000323866"/>
    </source>
</evidence>
<feature type="domain" description="ODP" evidence="1">
    <location>
        <begin position="24"/>
        <end position="216"/>
    </location>
</feature>
<evidence type="ECO:0000313" key="3">
    <source>
        <dbReference type="EMBL" id="MFA1770990.1"/>
    </source>
</evidence>
<reference evidence="3 5" key="3">
    <citation type="submission" date="2024-08" db="EMBL/GenBank/DDBJ databases">
        <authorList>
            <person name="Wei W."/>
        </authorList>
    </citation>
    <scope>NUCLEOTIDE SEQUENCE [LARGE SCALE GENOMIC DNA]</scope>
    <source>
        <strain evidence="3 5">XU2</strain>
    </source>
</reference>
<protein>
    <submittedName>
        <fullName evidence="2">MBL fold metallo-hydrolase</fullName>
    </submittedName>
</protein>
<keyword evidence="5" id="KW-1185">Reference proteome</keyword>
<dbReference type="OrthoDB" id="9807946at2"/>
<dbReference type="Proteomes" id="UP000323866">
    <property type="component" value="Unassembled WGS sequence"/>
</dbReference>
<dbReference type="PANTHER" id="PTHR43717">
    <property type="entry name" value="ANAEROBIC NITRIC OXIDE REDUCTASE FLAVORUBREDOXIN"/>
    <property type="match status" value="1"/>
</dbReference>
<dbReference type="InterPro" id="IPR036866">
    <property type="entry name" value="RibonucZ/Hydroxyglut_hydro"/>
</dbReference>
<dbReference type="GO" id="GO:0016787">
    <property type="term" value="F:hydrolase activity"/>
    <property type="evidence" value="ECO:0007669"/>
    <property type="project" value="UniProtKB-KW"/>
</dbReference>
<reference evidence="2 4" key="1">
    <citation type="submission" date="2019-07" db="EMBL/GenBank/DDBJ databases">
        <authorList>
            <person name="Qu J.-H."/>
        </authorList>
    </citation>
    <scope>NUCLEOTIDE SEQUENCE [LARGE SCALE GENOMIC DNA]</scope>
    <source>
        <strain evidence="2 4">MDT1-10-3</strain>
    </source>
</reference>
<dbReference type="RefSeq" id="WP_149099021.1">
    <property type="nucleotide sequence ID" value="NZ_BMMG01000004.1"/>
</dbReference>
<evidence type="ECO:0000313" key="5">
    <source>
        <dbReference type="Proteomes" id="UP001570846"/>
    </source>
</evidence>
<dbReference type="Gene3D" id="3.60.15.10">
    <property type="entry name" value="Ribonuclease Z/Hydroxyacylglutathione hydrolase-like"/>
    <property type="match status" value="1"/>
</dbReference>
<keyword evidence="2" id="KW-0378">Hydrolase</keyword>
<dbReference type="EMBL" id="VKKZ01000021">
    <property type="protein sequence ID" value="KAA6433361.1"/>
    <property type="molecule type" value="Genomic_DNA"/>
</dbReference>
<name>A0A5M8QE45_9BACT</name>